<feature type="compositionally biased region" description="Low complexity" evidence="1">
    <location>
        <begin position="18"/>
        <end position="28"/>
    </location>
</feature>
<evidence type="ECO:0000256" key="1">
    <source>
        <dbReference type="SAM" id="MobiDB-lite"/>
    </source>
</evidence>
<dbReference type="InterPro" id="IPR000182">
    <property type="entry name" value="GNAT_dom"/>
</dbReference>
<dbReference type="InterPro" id="IPR051908">
    <property type="entry name" value="Ribosomal_N-acetyltransferase"/>
</dbReference>
<dbReference type="KEGG" id="atl:Athai_16430"/>
<protein>
    <submittedName>
        <fullName evidence="3">Putative succinyl-CoA transferase</fullName>
    </submittedName>
</protein>
<gene>
    <name evidence="3" type="ORF">Athai_16430</name>
</gene>
<dbReference type="PROSITE" id="PS51186">
    <property type="entry name" value="GNAT"/>
    <property type="match status" value="1"/>
</dbReference>
<dbReference type="GO" id="GO:1990189">
    <property type="term" value="F:protein N-terminal-serine acetyltransferase activity"/>
    <property type="evidence" value="ECO:0007669"/>
    <property type="project" value="TreeGrafter"/>
</dbReference>
<feature type="compositionally biased region" description="Basic residues" evidence="1">
    <location>
        <begin position="1"/>
        <end position="14"/>
    </location>
</feature>
<reference evidence="3 4" key="1">
    <citation type="submission" date="2020-08" db="EMBL/GenBank/DDBJ databases">
        <title>Whole genome shotgun sequence of Actinocatenispora thailandica NBRC 105041.</title>
        <authorList>
            <person name="Komaki H."/>
            <person name="Tamura T."/>
        </authorList>
    </citation>
    <scope>NUCLEOTIDE SEQUENCE [LARGE SCALE GENOMIC DNA]</scope>
    <source>
        <strain evidence="3 4">NBRC 105041</strain>
    </source>
</reference>
<dbReference type="Proteomes" id="UP000611640">
    <property type="component" value="Chromosome"/>
</dbReference>
<dbReference type="Gene3D" id="3.40.630.30">
    <property type="match status" value="1"/>
</dbReference>
<organism evidence="3 4">
    <name type="scientific">Actinocatenispora thailandica</name>
    <dbReference type="NCBI Taxonomy" id="227318"/>
    <lineage>
        <taxon>Bacteria</taxon>
        <taxon>Bacillati</taxon>
        <taxon>Actinomycetota</taxon>
        <taxon>Actinomycetes</taxon>
        <taxon>Micromonosporales</taxon>
        <taxon>Micromonosporaceae</taxon>
        <taxon>Actinocatenispora</taxon>
    </lineage>
</organism>
<dbReference type="PANTHER" id="PTHR43441:SF11">
    <property type="entry name" value="RIBOSOMAL-PROTEIN-SERINE ACETYLTRANSFERASE"/>
    <property type="match status" value="1"/>
</dbReference>
<name>A0A7R7DM01_9ACTN</name>
<proteinExistence type="predicted"/>
<sequence>MALRRAKRRVRRGDRRNAGAARRPAGYGPEVAHTYPPLNVRIRTPRLTLAGASDELLERLVPLVRAGIADAEPWPFDDPISFYEDSPEREWQWLRSIWRGRGHVSPDRWRLYFAVLVDGEPVGMQDLTGQDFARFGTVTSFSWLAPGRRGQGLGTEMRAAILHLAFAGLGAREAGSDAFVDNEASNRVSRGLGYEPNGTDWDTRRGEPALIQRWRLTREAWARERRGDIELIGVQQCRAVLGIG</sequence>
<dbReference type="EMBL" id="AP023355">
    <property type="protein sequence ID" value="BCJ34140.1"/>
    <property type="molecule type" value="Genomic_DNA"/>
</dbReference>
<dbReference type="InterPro" id="IPR016181">
    <property type="entry name" value="Acyl_CoA_acyltransferase"/>
</dbReference>
<dbReference type="GO" id="GO:0008999">
    <property type="term" value="F:protein-N-terminal-alanine acetyltransferase activity"/>
    <property type="evidence" value="ECO:0007669"/>
    <property type="project" value="TreeGrafter"/>
</dbReference>
<evidence type="ECO:0000313" key="4">
    <source>
        <dbReference type="Proteomes" id="UP000611640"/>
    </source>
</evidence>
<evidence type="ECO:0000313" key="3">
    <source>
        <dbReference type="EMBL" id="BCJ34140.1"/>
    </source>
</evidence>
<evidence type="ECO:0000259" key="2">
    <source>
        <dbReference type="PROSITE" id="PS51186"/>
    </source>
</evidence>
<dbReference type="GO" id="GO:0005737">
    <property type="term" value="C:cytoplasm"/>
    <property type="evidence" value="ECO:0007669"/>
    <property type="project" value="TreeGrafter"/>
</dbReference>
<feature type="region of interest" description="Disordered" evidence="1">
    <location>
        <begin position="1"/>
        <end position="28"/>
    </location>
</feature>
<keyword evidence="3" id="KW-0808">Transferase</keyword>
<dbReference type="PANTHER" id="PTHR43441">
    <property type="entry name" value="RIBOSOMAL-PROTEIN-SERINE ACETYLTRANSFERASE"/>
    <property type="match status" value="1"/>
</dbReference>
<dbReference type="Pfam" id="PF13302">
    <property type="entry name" value="Acetyltransf_3"/>
    <property type="match status" value="1"/>
</dbReference>
<accession>A0A7R7DM01</accession>
<keyword evidence="4" id="KW-1185">Reference proteome</keyword>
<dbReference type="AlphaFoldDB" id="A0A7R7DM01"/>
<feature type="domain" description="N-acetyltransferase" evidence="2">
    <location>
        <begin position="66"/>
        <end position="217"/>
    </location>
</feature>
<dbReference type="SUPFAM" id="SSF55729">
    <property type="entry name" value="Acyl-CoA N-acyltransferases (Nat)"/>
    <property type="match status" value="1"/>
</dbReference>